<dbReference type="PROSITE" id="PS51170">
    <property type="entry name" value="CW"/>
    <property type="match status" value="12"/>
</dbReference>
<reference evidence="6" key="1">
    <citation type="submission" date="2019-11" db="EMBL/GenBank/DDBJ databases">
        <authorList>
            <person name="Feng L."/>
        </authorList>
    </citation>
    <scope>NUCLEOTIDE SEQUENCE</scope>
    <source>
        <strain evidence="6">CnexileLFYP112</strain>
    </source>
</reference>
<dbReference type="PANTHER" id="PTHR30404">
    <property type="entry name" value="N-ACETYLMURAMOYL-L-ALANINE AMIDASE"/>
    <property type="match status" value="1"/>
</dbReference>
<dbReference type="EMBL" id="CACRTG010000021">
    <property type="protein sequence ID" value="VYT18716.1"/>
    <property type="molecule type" value="Genomic_DNA"/>
</dbReference>
<dbReference type="GO" id="GO:0004040">
    <property type="term" value="F:amidase activity"/>
    <property type="evidence" value="ECO:0007669"/>
    <property type="project" value="InterPro"/>
</dbReference>
<dbReference type="Pfam" id="PF01520">
    <property type="entry name" value="Amidase_3"/>
    <property type="match status" value="1"/>
</dbReference>
<feature type="repeat" description="Cell wall-binding" evidence="3">
    <location>
        <begin position="804"/>
        <end position="823"/>
    </location>
</feature>
<dbReference type="SUPFAM" id="SSF53187">
    <property type="entry name" value="Zn-dependent exopeptidases"/>
    <property type="match status" value="1"/>
</dbReference>
<feature type="repeat" description="Cell wall-binding" evidence="3">
    <location>
        <begin position="618"/>
        <end position="637"/>
    </location>
</feature>
<feature type="repeat" description="Cell wall-binding" evidence="3">
    <location>
        <begin position="698"/>
        <end position="717"/>
    </location>
</feature>
<dbReference type="Gene3D" id="3.40.630.40">
    <property type="entry name" value="Zn-dependent exopeptidases"/>
    <property type="match status" value="1"/>
</dbReference>
<feature type="repeat" description="Cell wall-binding" evidence="3">
    <location>
        <begin position="864"/>
        <end position="883"/>
    </location>
</feature>
<evidence type="ECO:0000259" key="5">
    <source>
        <dbReference type="SMART" id="SM00646"/>
    </source>
</evidence>
<dbReference type="PANTHER" id="PTHR30404:SF0">
    <property type="entry name" value="N-ACETYLMURAMOYL-L-ALANINE AMIDASE AMIC"/>
    <property type="match status" value="1"/>
</dbReference>
<feature type="domain" description="MurNAc-LAA" evidence="5">
    <location>
        <begin position="290"/>
        <end position="425"/>
    </location>
</feature>
<feature type="repeat" description="Cell wall-binding" evidence="3">
    <location>
        <begin position="759"/>
        <end position="778"/>
    </location>
</feature>
<dbReference type="GO" id="GO:0008745">
    <property type="term" value="F:N-acetylmuramoyl-L-alanine amidase activity"/>
    <property type="evidence" value="ECO:0007669"/>
    <property type="project" value="InterPro"/>
</dbReference>
<sequence length="1118" mass="126710">MKSIRKRFVAIILLAVMVFSDFQMSTSLAMDNSSAVEETEVAETDVANIVKAENRLNYILVESPYLESPNTQNIVVSWGDGTEQISNMRITVQKEDGSTEEWTCSNQSGYLYVFSKEYVDESEQSTYKVTDIRFEENQQEQCFLLTDLDVEAEFGVNKAYDGIEELQPLDPEDAVETSIVTIDENGETEAQDNIASALTAVSEEMGAVAGIRSAEKAGEIVVALDPGHDNRHGGTSGSGLTEQELTLKIAKYAKAELETYNGVKVYMTRTTAACPYPETGTSGACIEKRVQAAAKAGAKIYVSLHLNSGPASANGAEIIIPNSSWKPQLSTQGKELAEKILNELAAVGLNKRPTPIYSKDTTVNEKYPDGSISDYYSVQICAKEAGIPGIIVEHAFLSNSNDVNKFLKTEAGLKKLGVADATGIAKYLGLSKGQWVQVGDKWKYLTNGKYVVNQWMNISGETYYFDGNGYRVTGWQTIAGKKYYFMSDGHMHTGWLSFGSRYYYMMPDGHMHTGWLSFGSTYYYLNSEGIRVTGWQTIDGQRYYFMPDGTRHSNGWLSFGSTYYYMMADGHMHTGWLSFGSTYYYLNSNGVRVTGWQTIEGKEYYFDQNGVRKDNIKRSGWQTINGKKYYFDKNGEYVTGWQTIAGKKYYFMSDGHMHTGWLSFGSRYYYMMPDGYMHTGWLSFGSTYYYMNDEGLRVTGWQTVAGKKYYFMPDGTRYSNGWLSFGSTYYYMMPDGHMHTGWLSFGSTYYYLNSEGIRVTGWQTIAGKEYYFDQNGVRKDNIKRSGWQTINGKKYYFDKNGEYVTGWQTIAGKKYYFMSDGHMHTGWLSFGSRYYYMMPDGYMHTGWLSFGSTYYYMNDEGLRVTGWQTIAGKKYYFMPDGTRYSNGWLSFGSTYYYMMPDGHMHTGWLSFGSTYYYLNSNGVRVTGWQTIDGEEYYFDKNGVRQEGYLIEGTSAVTANNLAMYFKRKNGVYPTFYKNSDAPTIEKFCQIYVEEAKAEGIKVEVAFMQAMVETGWLKFGGSVQISQYNFAGIGALDGGVQGATFKTVREGVRAQIQHLKAYANEKSLNNTQVDPRFHLVKRGSAKYVEWLGQKENPNGYGWATAEEYGYKILRLIKEL</sequence>
<evidence type="ECO:0000256" key="3">
    <source>
        <dbReference type="PROSITE-ProRule" id="PRU00591"/>
    </source>
</evidence>
<evidence type="ECO:0000313" key="6">
    <source>
        <dbReference type="EMBL" id="VYT18716.1"/>
    </source>
</evidence>
<dbReference type="SMART" id="SM00646">
    <property type="entry name" value="Ami_3"/>
    <property type="match status" value="1"/>
</dbReference>
<dbReference type="CDD" id="cd02696">
    <property type="entry name" value="MurNAc-LAA"/>
    <property type="match status" value="1"/>
</dbReference>
<dbReference type="Gene3D" id="2.10.270.10">
    <property type="entry name" value="Cholin Binding"/>
    <property type="match status" value="5"/>
</dbReference>
<dbReference type="AlphaFoldDB" id="A0A6N2UUL6"/>
<keyword evidence="1" id="KW-0677">Repeat</keyword>
<feature type="repeat" description="Cell wall-binding" evidence="3">
    <location>
        <begin position="532"/>
        <end position="551"/>
    </location>
</feature>
<keyword evidence="2" id="KW-0378">Hydrolase</keyword>
<dbReference type="InterPro" id="IPR002901">
    <property type="entry name" value="MGlyc_endo_b_GlcNAc-like_dom"/>
</dbReference>
<gene>
    <name evidence="6" type="primary">toxA_2</name>
    <name evidence="6" type="ORF">CNLFYP112_02163</name>
</gene>
<dbReference type="Pfam" id="PF01832">
    <property type="entry name" value="Glucosaminidase"/>
    <property type="match status" value="1"/>
</dbReference>
<protein>
    <submittedName>
        <fullName evidence="6">Toxin A</fullName>
    </submittedName>
</protein>
<feature type="repeat" description="Cell wall-binding" evidence="3">
    <location>
        <begin position="925"/>
        <end position="944"/>
    </location>
</feature>
<dbReference type="Gene3D" id="1.10.530.10">
    <property type="match status" value="1"/>
</dbReference>
<evidence type="ECO:0000256" key="2">
    <source>
        <dbReference type="ARBA" id="ARBA00022801"/>
    </source>
</evidence>
<dbReference type="InterPro" id="IPR002508">
    <property type="entry name" value="MurNAc-LAA_cat"/>
</dbReference>
<dbReference type="SUPFAM" id="SSF69360">
    <property type="entry name" value="Cell wall binding repeat"/>
    <property type="match status" value="3"/>
</dbReference>
<dbReference type="Pfam" id="PF19127">
    <property type="entry name" value="Choline_bind_3"/>
    <property type="match status" value="5"/>
</dbReference>
<organism evidence="6">
    <name type="scientific">[Clostridium] nexile</name>
    <dbReference type="NCBI Taxonomy" id="29361"/>
    <lineage>
        <taxon>Bacteria</taxon>
        <taxon>Bacillati</taxon>
        <taxon>Bacillota</taxon>
        <taxon>Clostridia</taxon>
        <taxon>Lachnospirales</taxon>
        <taxon>Lachnospiraceae</taxon>
        <taxon>Tyzzerella</taxon>
    </lineage>
</organism>
<dbReference type="GO" id="GO:0030288">
    <property type="term" value="C:outer membrane-bounded periplasmic space"/>
    <property type="evidence" value="ECO:0007669"/>
    <property type="project" value="TreeGrafter"/>
</dbReference>
<dbReference type="GO" id="GO:0009253">
    <property type="term" value="P:peptidoglycan catabolic process"/>
    <property type="evidence" value="ECO:0007669"/>
    <property type="project" value="InterPro"/>
</dbReference>
<evidence type="ECO:0000256" key="4">
    <source>
        <dbReference type="SAM" id="SignalP"/>
    </source>
</evidence>
<feature type="chain" id="PRO_5026703836" evidence="4">
    <location>
        <begin position="30"/>
        <end position="1118"/>
    </location>
</feature>
<evidence type="ECO:0000256" key="1">
    <source>
        <dbReference type="ARBA" id="ARBA00022737"/>
    </source>
</evidence>
<feature type="repeat" description="Cell wall-binding" evidence="3">
    <location>
        <begin position="784"/>
        <end position="803"/>
    </location>
</feature>
<proteinExistence type="predicted"/>
<accession>A0A6N2UUL6</accession>
<dbReference type="Gene3D" id="2.10.270.20">
    <property type="match status" value="1"/>
</dbReference>
<dbReference type="InterPro" id="IPR018337">
    <property type="entry name" value="Cell_wall/Cho-bd_repeat"/>
</dbReference>
<name>A0A6N2UUL6_9FIRM</name>
<feature type="repeat" description="Cell wall-binding" evidence="3">
    <location>
        <begin position="472"/>
        <end position="491"/>
    </location>
</feature>
<feature type="repeat" description="Cell wall-binding" evidence="3">
    <location>
        <begin position="638"/>
        <end position="657"/>
    </location>
</feature>
<keyword evidence="4" id="KW-0732">Signal</keyword>
<dbReference type="Pfam" id="PF01473">
    <property type="entry name" value="Choline_bind_1"/>
    <property type="match status" value="9"/>
</dbReference>
<feature type="repeat" description="Cell wall-binding" evidence="3">
    <location>
        <begin position="593"/>
        <end position="612"/>
    </location>
</feature>
<dbReference type="InterPro" id="IPR050695">
    <property type="entry name" value="N-acetylmuramoyl_amidase_3"/>
</dbReference>
<feature type="signal peptide" evidence="4">
    <location>
        <begin position="1"/>
        <end position="29"/>
    </location>
</feature>
<feature type="repeat" description="Cell wall-binding" evidence="3">
    <location>
        <begin position="452"/>
        <end position="471"/>
    </location>
</feature>